<dbReference type="GO" id="GO:0005524">
    <property type="term" value="F:ATP binding"/>
    <property type="evidence" value="ECO:0007669"/>
    <property type="project" value="UniProtKB-KW"/>
</dbReference>
<dbReference type="PANTHER" id="PTHR42939:SF1">
    <property type="entry name" value="ABC TRANSPORTER ATP-BINDING PROTEIN ALBC-RELATED"/>
    <property type="match status" value="1"/>
</dbReference>
<dbReference type="EMBL" id="NGLE02000001">
    <property type="protein sequence ID" value="MEI5992848.1"/>
    <property type="molecule type" value="Genomic_DNA"/>
</dbReference>
<keyword evidence="2" id="KW-0547">Nucleotide-binding</keyword>
<dbReference type="PROSITE" id="PS50893">
    <property type="entry name" value="ABC_TRANSPORTER_2"/>
    <property type="match status" value="1"/>
</dbReference>
<protein>
    <recommendedName>
        <fullName evidence="4">ABC transporter domain-containing protein</fullName>
    </recommendedName>
</protein>
<dbReference type="Proteomes" id="UP000195139">
    <property type="component" value="Unassembled WGS sequence"/>
</dbReference>
<dbReference type="RefSeq" id="WP_086331529.1">
    <property type="nucleotide sequence ID" value="NZ_NGLE02000001.1"/>
</dbReference>
<dbReference type="Pfam" id="PF00005">
    <property type="entry name" value="ABC_tran"/>
    <property type="match status" value="1"/>
</dbReference>
<dbReference type="CDD" id="cd03230">
    <property type="entry name" value="ABC_DR_subfamily_A"/>
    <property type="match status" value="1"/>
</dbReference>
<dbReference type="SUPFAM" id="SSF52540">
    <property type="entry name" value="P-loop containing nucleoside triphosphate hydrolases"/>
    <property type="match status" value="1"/>
</dbReference>
<proteinExistence type="predicted"/>
<dbReference type="PROSITE" id="PS00211">
    <property type="entry name" value="ABC_TRANSPORTER_1"/>
    <property type="match status" value="1"/>
</dbReference>
<feature type="domain" description="ABC transporter" evidence="4">
    <location>
        <begin position="3"/>
        <end position="231"/>
    </location>
</feature>
<dbReference type="AlphaFoldDB" id="A0A242C5M3"/>
<dbReference type="EMBL" id="NGLE01000004">
    <property type="protein sequence ID" value="OTO05491.1"/>
    <property type="molecule type" value="Genomic_DNA"/>
</dbReference>
<sequence length="243" mass="27517">MKLVLENVCKNFEGKSIIEHASYTFEKGKIYGLLGRNGAGKTTLFNCISKNLSLDVGQIRLGENEEMQTDYENTDIGFVYTMPHLPAFMTATEFVKFFIDINKERIQEPKSPQEYLTTVGIKPDDQHRLLKDFSHGMQNKVQMLVSLIVQPPVLLLDEPLTSFDVVAAHEMKELILKAKSQSIVIFSTHILQLAQDLCDEVVLLHQKKLTGVDSTRIHEKDFEEEIVQLLSEANDSSAEKMEG</sequence>
<keyword evidence="7" id="KW-1185">Reference proteome</keyword>
<dbReference type="InterPro" id="IPR017871">
    <property type="entry name" value="ABC_transporter-like_CS"/>
</dbReference>
<dbReference type="OrthoDB" id="1689883at2"/>
<dbReference type="STRING" id="1834181.A5880_002664"/>
<evidence type="ECO:0000256" key="2">
    <source>
        <dbReference type="ARBA" id="ARBA00022741"/>
    </source>
</evidence>
<dbReference type="SMART" id="SM00382">
    <property type="entry name" value="AAA"/>
    <property type="match status" value="1"/>
</dbReference>
<evidence type="ECO:0000256" key="3">
    <source>
        <dbReference type="ARBA" id="ARBA00022840"/>
    </source>
</evidence>
<dbReference type="InterPro" id="IPR027417">
    <property type="entry name" value="P-loop_NTPase"/>
</dbReference>
<dbReference type="PANTHER" id="PTHR42939">
    <property type="entry name" value="ABC TRANSPORTER ATP-BINDING PROTEIN ALBC-RELATED"/>
    <property type="match status" value="1"/>
</dbReference>
<evidence type="ECO:0000313" key="5">
    <source>
        <dbReference type="EMBL" id="MEI5992848.1"/>
    </source>
</evidence>
<keyword evidence="3" id="KW-0067">ATP-binding</keyword>
<dbReference type="Gene3D" id="3.40.50.300">
    <property type="entry name" value="P-loop containing nucleotide triphosphate hydrolases"/>
    <property type="match status" value="1"/>
</dbReference>
<dbReference type="InterPro" id="IPR051782">
    <property type="entry name" value="ABC_Transporter_VariousFunc"/>
</dbReference>
<comment type="caution">
    <text evidence="6">The sequence shown here is derived from an EMBL/GenBank/DDBJ whole genome shotgun (WGS) entry which is preliminary data.</text>
</comment>
<dbReference type="GO" id="GO:0016887">
    <property type="term" value="F:ATP hydrolysis activity"/>
    <property type="evidence" value="ECO:0007669"/>
    <property type="project" value="InterPro"/>
</dbReference>
<dbReference type="InterPro" id="IPR003593">
    <property type="entry name" value="AAA+_ATPase"/>
</dbReference>
<keyword evidence="1" id="KW-0813">Transport</keyword>
<dbReference type="InterPro" id="IPR003439">
    <property type="entry name" value="ABC_transporter-like_ATP-bd"/>
</dbReference>
<evidence type="ECO:0000313" key="6">
    <source>
        <dbReference type="EMBL" id="OTO05491.1"/>
    </source>
</evidence>
<organism evidence="6">
    <name type="scientific">Candidatus Enterococcus mansonii</name>
    <dbReference type="NCBI Taxonomy" id="1834181"/>
    <lineage>
        <taxon>Bacteria</taxon>
        <taxon>Bacillati</taxon>
        <taxon>Bacillota</taxon>
        <taxon>Bacilli</taxon>
        <taxon>Lactobacillales</taxon>
        <taxon>Enterococcaceae</taxon>
        <taxon>Enterococcus</taxon>
    </lineage>
</organism>
<evidence type="ECO:0000259" key="4">
    <source>
        <dbReference type="PROSITE" id="PS50893"/>
    </source>
</evidence>
<gene>
    <name evidence="5" type="ORF">A5880_000387</name>
    <name evidence="6" type="ORF">A5880_002664</name>
</gene>
<reference evidence="6" key="1">
    <citation type="submission" date="2017-05" db="EMBL/GenBank/DDBJ databases">
        <title>The Genome Sequence of Enterococcus sp. 4G2_DIV0659.</title>
        <authorList>
            <consortium name="The Broad Institute Genomics Platform"/>
            <consortium name="The Broad Institute Genomic Center for Infectious Diseases"/>
            <person name="Earl A."/>
            <person name="Manson A."/>
            <person name="Schwartman J."/>
            <person name="Gilmore M."/>
            <person name="Abouelleil A."/>
            <person name="Cao P."/>
            <person name="Chapman S."/>
            <person name="Cusick C."/>
            <person name="Shea T."/>
            <person name="Young S."/>
            <person name="Neafsey D."/>
            <person name="Nusbaum C."/>
            <person name="Birren B."/>
        </authorList>
    </citation>
    <scope>NUCLEOTIDE SEQUENCE [LARGE SCALE GENOMIC DNA]</scope>
    <source>
        <strain evidence="6">4G2_DIV0659</strain>
    </source>
</reference>
<accession>A0A242C5M3</accession>
<reference evidence="5 7" key="2">
    <citation type="submission" date="2018-07" db="EMBL/GenBank/DDBJ databases">
        <title>The Genome Sequence of Enterococcus sp. DIV0659b.</title>
        <authorList>
            <consortium name="The Broad Institute Genomics Platform"/>
            <consortium name="The Broad Institute Genomic Center for Infectious Diseases"/>
            <person name="Earl A."/>
            <person name="Manson A."/>
            <person name="Schwartman J."/>
            <person name="Gilmore M."/>
            <person name="Abouelleil A."/>
            <person name="Cao P."/>
            <person name="Chapman S."/>
            <person name="Cusick C."/>
            <person name="Shea T."/>
            <person name="Young S."/>
            <person name="Neafsey D."/>
            <person name="Nusbaum C."/>
            <person name="Birren B."/>
        </authorList>
    </citation>
    <scope>NUCLEOTIDE SEQUENCE [LARGE SCALE GENOMIC DNA]</scope>
    <source>
        <strain evidence="5 7">4G2_DIV0659</strain>
    </source>
</reference>
<name>A0A242C5M3_9ENTE</name>
<evidence type="ECO:0000313" key="7">
    <source>
        <dbReference type="Proteomes" id="UP000195139"/>
    </source>
</evidence>
<evidence type="ECO:0000256" key="1">
    <source>
        <dbReference type="ARBA" id="ARBA00022448"/>
    </source>
</evidence>